<evidence type="ECO:0000313" key="5">
    <source>
        <dbReference type="EMBL" id="KAK7860875.1"/>
    </source>
</evidence>
<dbReference type="Gene3D" id="1.10.510.10">
    <property type="entry name" value="Transferase(Phosphotransferase) domain 1"/>
    <property type="match status" value="1"/>
</dbReference>
<dbReference type="Proteomes" id="UP000237347">
    <property type="component" value="Unassembled WGS sequence"/>
</dbReference>
<protein>
    <submittedName>
        <fullName evidence="5">Agglutinin-2</fullName>
    </submittedName>
</protein>
<feature type="domain" description="Legume lectin" evidence="4">
    <location>
        <begin position="1"/>
        <end position="181"/>
    </location>
</feature>
<evidence type="ECO:0000259" key="4">
    <source>
        <dbReference type="Pfam" id="PF00139"/>
    </source>
</evidence>
<keyword evidence="3" id="KW-1133">Transmembrane helix</keyword>
<dbReference type="InterPro" id="IPR011009">
    <property type="entry name" value="Kinase-like_dom_sf"/>
</dbReference>
<accession>A0AAW0MAZ5</accession>
<dbReference type="PANTHER" id="PTHR32401">
    <property type="entry name" value="CONCANAVALIN A-LIKE LECTIN FAMILY PROTEIN"/>
    <property type="match status" value="1"/>
</dbReference>
<keyword evidence="3" id="KW-0812">Transmembrane</keyword>
<gene>
    <name evidence="5" type="primary">LEC2_13</name>
    <name evidence="5" type="ORF">CFP56_029119</name>
</gene>
<keyword evidence="6" id="KW-1185">Reference proteome</keyword>
<evidence type="ECO:0000256" key="1">
    <source>
        <dbReference type="ARBA" id="ARBA00007606"/>
    </source>
</evidence>
<evidence type="ECO:0000256" key="2">
    <source>
        <dbReference type="ARBA" id="ARBA00022734"/>
    </source>
</evidence>
<evidence type="ECO:0000313" key="6">
    <source>
        <dbReference type="Proteomes" id="UP000237347"/>
    </source>
</evidence>
<sequence>MHLWDKASRNLTDFTTHFSFVIDSLNQPNYADGLAFFLAPSDSKIPIRCHGSLLGLTTKDLTNNEWDPPGEHVGIDINSIKSAANVSWLSNITIREGKRNEAWISCNSSSHNLSVEFTSFNNNVTARQLLYYIVDLSLYLPEYVTFGFSAATGNASCAIHTISSWDFSSSLEIDNSITIPKGPNPALTPKRRNTFKLAMGFGFGGLIFVGGLVAILFALWKRASKTTDLANTRGYIDPGCVVIRKASKESNVYSFEIVALELACERKPVDQEALEDQVVMLDWVRVLHGRGEVLEAVDQRLGGHFDELQIVVECRALVCSLRTEL</sequence>
<dbReference type="SUPFAM" id="SSF49899">
    <property type="entry name" value="Concanavalin A-like lectins/glucanases"/>
    <property type="match status" value="1"/>
</dbReference>
<evidence type="ECO:0000256" key="3">
    <source>
        <dbReference type="SAM" id="Phobius"/>
    </source>
</evidence>
<dbReference type="GO" id="GO:0030246">
    <property type="term" value="F:carbohydrate binding"/>
    <property type="evidence" value="ECO:0007669"/>
    <property type="project" value="UniProtKB-KW"/>
</dbReference>
<organism evidence="5 6">
    <name type="scientific">Quercus suber</name>
    <name type="common">Cork oak</name>
    <dbReference type="NCBI Taxonomy" id="58331"/>
    <lineage>
        <taxon>Eukaryota</taxon>
        <taxon>Viridiplantae</taxon>
        <taxon>Streptophyta</taxon>
        <taxon>Embryophyta</taxon>
        <taxon>Tracheophyta</taxon>
        <taxon>Spermatophyta</taxon>
        <taxon>Magnoliopsida</taxon>
        <taxon>eudicotyledons</taxon>
        <taxon>Gunneridae</taxon>
        <taxon>Pentapetalae</taxon>
        <taxon>rosids</taxon>
        <taxon>fabids</taxon>
        <taxon>Fagales</taxon>
        <taxon>Fagaceae</taxon>
        <taxon>Quercus</taxon>
    </lineage>
</organism>
<keyword evidence="2" id="KW-0430">Lectin</keyword>
<dbReference type="PROSITE" id="PS00308">
    <property type="entry name" value="LECTIN_LEGUME_ALPHA"/>
    <property type="match status" value="1"/>
</dbReference>
<dbReference type="CDD" id="cd06899">
    <property type="entry name" value="lectin_legume_LecRK_Arcelin_ConA"/>
    <property type="match status" value="1"/>
</dbReference>
<dbReference type="InterPro" id="IPR001220">
    <property type="entry name" value="Legume_lectin_dom"/>
</dbReference>
<reference evidence="5 6" key="1">
    <citation type="journal article" date="2018" name="Sci. Data">
        <title>The draft genome sequence of cork oak.</title>
        <authorList>
            <person name="Ramos A.M."/>
            <person name="Usie A."/>
            <person name="Barbosa P."/>
            <person name="Barros P.M."/>
            <person name="Capote T."/>
            <person name="Chaves I."/>
            <person name="Simoes F."/>
            <person name="Abreu I."/>
            <person name="Carrasquinho I."/>
            <person name="Faro C."/>
            <person name="Guimaraes J.B."/>
            <person name="Mendonca D."/>
            <person name="Nobrega F."/>
            <person name="Rodrigues L."/>
            <person name="Saibo N.J.M."/>
            <person name="Varela M.C."/>
            <person name="Egas C."/>
            <person name="Matos J."/>
            <person name="Miguel C.M."/>
            <person name="Oliveira M.M."/>
            <person name="Ricardo C.P."/>
            <person name="Goncalves S."/>
        </authorList>
    </citation>
    <scope>NUCLEOTIDE SEQUENCE [LARGE SCALE GENOMIC DNA]</scope>
    <source>
        <strain evidence="6">cv. HL8</strain>
    </source>
</reference>
<dbReference type="EMBL" id="PKMF04000004">
    <property type="protein sequence ID" value="KAK7860875.1"/>
    <property type="molecule type" value="Genomic_DNA"/>
</dbReference>
<dbReference type="InterPro" id="IPR050258">
    <property type="entry name" value="Leguminous_Lectin"/>
</dbReference>
<dbReference type="InterPro" id="IPR013320">
    <property type="entry name" value="ConA-like_dom_sf"/>
</dbReference>
<keyword evidence="3" id="KW-0472">Membrane</keyword>
<comment type="caution">
    <text evidence="5">The sequence shown here is derived from an EMBL/GenBank/DDBJ whole genome shotgun (WGS) entry which is preliminary data.</text>
</comment>
<dbReference type="AlphaFoldDB" id="A0AAW0MAZ5"/>
<proteinExistence type="inferred from homology"/>
<comment type="similarity">
    <text evidence="1">Belongs to the leguminous lectin family.</text>
</comment>
<dbReference type="SUPFAM" id="SSF56112">
    <property type="entry name" value="Protein kinase-like (PK-like)"/>
    <property type="match status" value="1"/>
</dbReference>
<name>A0AAW0MAZ5_QUESU</name>
<dbReference type="InterPro" id="IPR000985">
    <property type="entry name" value="Lectin_LegA_CS"/>
</dbReference>
<dbReference type="PANTHER" id="PTHR32401:SF49">
    <property type="entry name" value="OS10G0129200 PROTEIN"/>
    <property type="match status" value="1"/>
</dbReference>
<dbReference type="Gene3D" id="2.60.120.200">
    <property type="match status" value="1"/>
</dbReference>
<feature type="transmembrane region" description="Helical" evidence="3">
    <location>
        <begin position="197"/>
        <end position="220"/>
    </location>
</feature>
<dbReference type="Pfam" id="PF00139">
    <property type="entry name" value="Lectin_legB"/>
    <property type="match status" value="1"/>
</dbReference>